<sequence>MKFTFVVSDESVNNYGFRILSDGIDTTQFEKNPVGYYMHQRRTGEDYTAKGDEVICRWENLQRVGGVLMADAVFDENDEKAMKIAKKIQGNFIRMASIGVDPIETSEDVKLLLPGQTRPTVTKSILSEISIVDRGGNNNAMVKLYDGDQDYELPLIQNTMKLEDNLRKQLNLSSNESITDRVALLLQENKTQTDYKTKYEALVKLNQEKREAEAVKLVDDAIQAKAIKPEKKETYIQLFKADHSGAKAVLEDLMGKTQASPKDKLGDFLDDIKQGEGGKETNAKKDWAWYELNAPEQLLAMKSENPEQFQKLFDESL</sequence>
<organism evidence="1 2">
    <name type="scientific">Mesonia hippocampi</name>
    <dbReference type="NCBI Taxonomy" id="1628250"/>
    <lineage>
        <taxon>Bacteria</taxon>
        <taxon>Pseudomonadati</taxon>
        <taxon>Bacteroidota</taxon>
        <taxon>Flavobacteriia</taxon>
        <taxon>Flavobacteriales</taxon>
        <taxon>Flavobacteriaceae</taxon>
        <taxon>Mesonia</taxon>
    </lineage>
</organism>
<dbReference type="Proteomes" id="UP000553034">
    <property type="component" value="Unassembled WGS sequence"/>
</dbReference>
<gene>
    <name evidence="1" type="ORF">GGR32_000140</name>
</gene>
<comment type="caution">
    <text evidence="1">The sequence shown here is derived from an EMBL/GenBank/DDBJ whole genome shotgun (WGS) entry which is preliminary data.</text>
</comment>
<keyword evidence="2" id="KW-1185">Reference proteome</keyword>
<proteinExistence type="predicted"/>
<reference evidence="1 2" key="1">
    <citation type="submission" date="2020-08" db="EMBL/GenBank/DDBJ databases">
        <title>Genomic Encyclopedia of Type Strains, Phase IV (KMG-IV): sequencing the most valuable type-strain genomes for metagenomic binning, comparative biology and taxonomic classification.</title>
        <authorList>
            <person name="Goeker M."/>
        </authorList>
    </citation>
    <scope>NUCLEOTIDE SEQUENCE [LARGE SCALE GENOMIC DNA]</scope>
    <source>
        <strain evidence="1 2">DSM 29568</strain>
    </source>
</reference>
<accession>A0A840EI78</accession>
<evidence type="ECO:0000313" key="1">
    <source>
        <dbReference type="EMBL" id="MBB4117868.1"/>
    </source>
</evidence>
<dbReference type="EMBL" id="JACIFO010000001">
    <property type="protein sequence ID" value="MBB4117868.1"/>
    <property type="molecule type" value="Genomic_DNA"/>
</dbReference>
<protein>
    <submittedName>
        <fullName evidence="1">Uncharacterized protein</fullName>
    </submittedName>
</protein>
<name>A0A840EI78_9FLAO</name>
<dbReference type="AlphaFoldDB" id="A0A840EI78"/>
<dbReference type="RefSeq" id="WP_183475523.1">
    <property type="nucleotide sequence ID" value="NZ_JACIFO010000001.1"/>
</dbReference>
<evidence type="ECO:0000313" key="2">
    <source>
        <dbReference type="Proteomes" id="UP000553034"/>
    </source>
</evidence>